<dbReference type="GO" id="GO:0051301">
    <property type="term" value="P:cell division"/>
    <property type="evidence" value="ECO:0007669"/>
    <property type="project" value="UniProtKB-KW"/>
</dbReference>
<evidence type="ECO:0000256" key="5">
    <source>
        <dbReference type="ARBA" id="ARBA00023242"/>
    </source>
</evidence>
<keyword evidence="3" id="KW-0498">Mitosis</keyword>
<evidence type="ECO:0000313" key="10">
    <source>
        <dbReference type="Proteomes" id="UP001515480"/>
    </source>
</evidence>
<dbReference type="Gene3D" id="1.25.10.10">
    <property type="entry name" value="Leucine-rich Repeat Variant"/>
    <property type="match status" value="3"/>
</dbReference>
<feature type="region of interest" description="Disordered" evidence="7">
    <location>
        <begin position="1155"/>
        <end position="1281"/>
    </location>
</feature>
<feature type="compositionally biased region" description="Pro residues" evidence="7">
    <location>
        <begin position="1159"/>
        <end position="1172"/>
    </location>
</feature>
<evidence type="ECO:0000256" key="6">
    <source>
        <dbReference type="ARBA" id="ARBA00023306"/>
    </source>
</evidence>
<dbReference type="InterPro" id="IPR016024">
    <property type="entry name" value="ARM-type_fold"/>
</dbReference>
<comment type="subcellular location">
    <subcellularLocation>
        <location evidence="1">Nucleus</location>
    </subcellularLocation>
</comment>
<proteinExistence type="predicted"/>
<evidence type="ECO:0000256" key="4">
    <source>
        <dbReference type="ARBA" id="ARBA00023067"/>
    </source>
</evidence>
<name>A0AB34IHZ9_PRYPA</name>
<comment type="caution">
    <text evidence="9">The sequence shown here is derived from an EMBL/GenBank/DDBJ whole genome shotgun (WGS) entry which is preliminary data.</text>
</comment>
<evidence type="ECO:0000256" key="3">
    <source>
        <dbReference type="ARBA" id="ARBA00022776"/>
    </source>
</evidence>
<feature type="compositionally biased region" description="Basic residues" evidence="7">
    <location>
        <begin position="141"/>
        <end position="151"/>
    </location>
</feature>
<dbReference type="GO" id="GO:0042393">
    <property type="term" value="F:histone binding"/>
    <property type="evidence" value="ECO:0007669"/>
    <property type="project" value="TreeGrafter"/>
</dbReference>
<evidence type="ECO:0000313" key="9">
    <source>
        <dbReference type="EMBL" id="KAL1499117.1"/>
    </source>
</evidence>
<dbReference type="GO" id="GO:0005634">
    <property type="term" value="C:nucleus"/>
    <property type="evidence" value="ECO:0007669"/>
    <property type="project" value="UniProtKB-SubCell"/>
</dbReference>
<gene>
    <name evidence="9" type="ORF">AB1Y20_013629</name>
</gene>
<keyword evidence="5" id="KW-0539">Nucleus</keyword>
<protein>
    <recommendedName>
        <fullName evidence="8">Condensin complex subunit 1 C-terminal domain-containing protein</fullName>
    </recommendedName>
</protein>
<evidence type="ECO:0000256" key="7">
    <source>
        <dbReference type="SAM" id="MobiDB-lite"/>
    </source>
</evidence>
<reference evidence="9 10" key="1">
    <citation type="journal article" date="2024" name="Science">
        <title>Giant polyketide synthase enzymes in the biosynthesis of giant marine polyether toxins.</title>
        <authorList>
            <person name="Fallon T.R."/>
            <person name="Shende V.V."/>
            <person name="Wierzbicki I.H."/>
            <person name="Pendleton A.L."/>
            <person name="Watervoot N.F."/>
            <person name="Auber R.P."/>
            <person name="Gonzalez D.J."/>
            <person name="Wisecaver J.H."/>
            <person name="Moore B.S."/>
        </authorList>
    </citation>
    <scope>NUCLEOTIDE SEQUENCE [LARGE SCALE GENOMIC DNA]</scope>
    <source>
        <strain evidence="9 10">12B1</strain>
    </source>
</reference>
<dbReference type="Pfam" id="PF12717">
    <property type="entry name" value="Cnd1"/>
    <property type="match status" value="1"/>
</dbReference>
<feature type="region of interest" description="Disordered" evidence="7">
    <location>
        <begin position="427"/>
        <end position="455"/>
    </location>
</feature>
<dbReference type="Proteomes" id="UP001515480">
    <property type="component" value="Unassembled WGS sequence"/>
</dbReference>
<evidence type="ECO:0000259" key="8">
    <source>
        <dbReference type="Pfam" id="PF12717"/>
    </source>
</evidence>
<feature type="domain" description="Condensin complex subunit 1 C-terminal" evidence="8">
    <location>
        <begin position="852"/>
        <end position="1026"/>
    </location>
</feature>
<dbReference type="InterPro" id="IPR026971">
    <property type="entry name" value="CND1/NCAPD3"/>
</dbReference>
<dbReference type="GO" id="GO:0000796">
    <property type="term" value="C:condensin complex"/>
    <property type="evidence" value="ECO:0007669"/>
    <property type="project" value="TreeGrafter"/>
</dbReference>
<feature type="compositionally biased region" description="Acidic residues" evidence="7">
    <location>
        <begin position="156"/>
        <end position="166"/>
    </location>
</feature>
<organism evidence="9 10">
    <name type="scientific">Prymnesium parvum</name>
    <name type="common">Toxic golden alga</name>
    <dbReference type="NCBI Taxonomy" id="97485"/>
    <lineage>
        <taxon>Eukaryota</taxon>
        <taxon>Haptista</taxon>
        <taxon>Haptophyta</taxon>
        <taxon>Prymnesiophyceae</taxon>
        <taxon>Prymnesiales</taxon>
        <taxon>Prymnesiaceae</taxon>
        <taxon>Prymnesium</taxon>
    </lineage>
</organism>
<feature type="region of interest" description="Disordered" evidence="7">
    <location>
        <begin position="141"/>
        <end position="173"/>
    </location>
</feature>
<accession>A0AB34IHZ9</accession>
<evidence type="ECO:0000256" key="1">
    <source>
        <dbReference type="ARBA" id="ARBA00004123"/>
    </source>
</evidence>
<keyword evidence="2" id="KW-0132">Cell division</keyword>
<dbReference type="SUPFAM" id="SSF48371">
    <property type="entry name" value="ARM repeat"/>
    <property type="match status" value="1"/>
</dbReference>
<feature type="compositionally biased region" description="Pro residues" evidence="7">
    <location>
        <begin position="427"/>
        <end position="441"/>
    </location>
</feature>
<keyword evidence="6" id="KW-0131">Cell cycle</keyword>
<dbReference type="GO" id="GO:0010032">
    <property type="term" value="P:meiotic chromosome condensation"/>
    <property type="evidence" value="ECO:0007669"/>
    <property type="project" value="TreeGrafter"/>
</dbReference>
<dbReference type="GO" id="GO:0000779">
    <property type="term" value="C:condensed chromosome, centromeric region"/>
    <property type="evidence" value="ECO:0007669"/>
    <property type="project" value="TreeGrafter"/>
</dbReference>
<keyword evidence="10" id="KW-1185">Reference proteome</keyword>
<dbReference type="InterPro" id="IPR011989">
    <property type="entry name" value="ARM-like"/>
</dbReference>
<keyword evidence="4" id="KW-0226">DNA condensation</keyword>
<dbReference type="InterPro" id="IPR032682">
    <property type="entry name" value="Cnd1_C"/>
</dbReference>
<dbReference type="EMBL" id="JBGBPQ010000026">
    <property type="protein sequence ID" value="KAL1499117.1"/>
    <property type="molecule type" value="Genomic_DNA"/>
</dbReference>
<dbReference type="GO" id="GO:0007076">
    <property type="term" value="P:mitotic chromosome condensation"/>
    <property type="evidence" value="ECO:0007669"/>
    <property type="project" value="InterPro"/>
</dbReference>
<evidence type="ECO:0000256" key="2">
    <source>
        <dbReference type="ARBA" id="ARBA00022618"/>
    </source>
</evidence>
<dbReference type="PANTHER" id="PTHR14222:SF1">
    <property type="entry name" value="CONDENSIN-2 COMPLEX SUBUNIT D3"/>
    <property type="match status" value="1"/>
</dbReference>
<sequence length="1281" mass="135282">MLPPKWRPAVEAVPREAMAEWSSGERNGAACEALREAAAVLGAADVRALHTYLRTLVAGGAGGGWARLVEEGVQPERFLVLMMALLCRPALSSAAAACMLTAMRVNGAVTHGVLHAVAFFDLVKALRALLGGKAAAPKRGARKAGKAKRAARGGAEESEEEEEEEGAKEAAGADEPQLLLRELLLLLRSVPLRAYPEPLAQLVELLASVASSHAAGYEALGCCLRSEHGELDVTVSLVFKALLPVVTLATDSSGKAATSSQMDAVEFVAATWRSHGADAPPDARQTMLNAVQALLQHASAACPDRAEPRAHVCAALSALLLKLPAQIGARYVLFLWRLSRTAKVSARTFAVEMAGAALEAAGRTSHSPLHSDGTPQTLWRLLVQHASDKAAGVRAKALTCLASLLALLHAQPERALLALVQQPLHLPPSPSAPATPSPPSGGEPRGEGLRSPAFASPSASLQSAAASMDASLPSLGALLTHRCVDERPAVRRAALGAIEAWALASGQQLSASQLSLLSLRCADTSPAIRKQAARALCALLRHDPQAAALRAAWARGVLPLAHDAEPAVCEACLESVLALLLAPLARAAGAWPRLAWPLLAELRVDTRPLLRHCVRRLALLGRLPSGLAPSLVRLLTHPHADAAAADAEEACRARLAAWGVLAELSALPADGAQPVDAAAVLRAWEEGGGGEAAAALGVLLGLARAAALPAAVRAPLAAQLHRRLAAFDAPAELAVLLVQAAAALGGGGEWAAALMARCEAGLGVAGEAVERKQLFLLVAGELAIAAPHCATDGLVGTMQALVHATDGGEAHDVLSATAMIALGKVCLTDAERTKRLLPVFMKELAAHAQPAVRNNALVALFDLIKRHAAVLDRHVPSIGLAIADDTAFVRRQALMLFTQLLLEDYIKWRPTLLRAFCVALVDSEPSQREAARIALFDMLLPRSPLLGFNSFVGLLFQLNGCTHSPHHPAPLPPAERAVFELPGEAHQRRRLQILRALLSHMTDEQRLQTTAKLCHEVLAALPDGQLDLHAAHWVVSDTLMLLICKEIKLSAAVAGGGEEADEGEAASNPAAAAASAKSKLLSLVARKAMVESIVPIVVELKRHLEQQRSPLLRDIFLFLRELLKDHKTHLQDIFSRDRQLAAEIEYDLRQIAAQHTPRPLQPLTPDGPPSPAATPRGGRQPGSKASRAAFARVPTPDRLKQLSIPRLRRASLDGSGGRPSLPPVPRLPPAEQENRPDVVMASPFKEAPPPRQWNVCASPEKPHAASPALAKRPRGMFDDVA</sequence>
<dbReference type="PANTHER" id="PTHR14222">
    <property type="entry name" value="CONDENSIN"/>
    <property type="match status" value="1"/>
</dbReference>